<dbReference type="PANTHER" id="PTHR48475">
    <property type="entry name" value="RIBONUCLEASE H"/>
    <property type="match status" value="1"/>
</dbReference>
<sequence length="130" mass="15325">MAEFEACVLQLKMAIDINVYELLYVQKLCKRYRKIEHTPRIQNESDDALAIIALVIKHPDIDYIDPSEIELKEHPVHCLHIEAEPDSLPWYFDIKKYLEFGTYPEDATSIQKKSPASLLNRYMLEFLERI</sequence>
<proteinExistence type="predicted"/>
<organism evidence="1 2">
    <name type="scientific">Solanum pennellii</name>
    <name type="common">Tomato</name>
    <name type="synonym">Lycopersicon pennellii</name>
    <dbReference type="NCBI Taxonomy" id="28526"/>
    <lineage>
        <taxon>Eukaryota</taxon>
        <taxon>Viridiplantae</taxon>
        <taxon>Streptophyta</taxon>
        <taxon>Embryophyta</taxon>
        <taxon>Tracheophyta</taxon>
        <taxon>Spermatophyta</taxon>
        <taxon>Magnoliopsida</taxon>
        <taxon>eudicotyledons</taxon>
        <taxon>Gunneridae</taxon>
        <taxon>Pentapetalae</taxon>
        <taxon>asterids</taxon>
        <taxon>lamiids</taxon>
        <taxon>Solanales</taxon>
        <taxon>Solanaceae</taxon>
        <taxon>Solanoideae</taxon>
        <taxon>Solaneae</taxon>
        <taxon>Solanum</taxon>
        <taxon>Solanum subgen. Lycopersicon</taxon>
    </lineage>
</organism>
<accession>A0ABM1FCA7</accession>
<gene>
    <name evidence="2" type="primary">LOC107001154</name>
</gene>
<dbReference type="GeneID" id="107001154"/>
<evidence type="ECO:0000313" key="2">
    <source>
        <dbReference type="RefSeq" id="XP_015054793.1"/>
    </source>
</evidence>
<reference evidence="1" key="1">
    <citation type="journal article" date="2014" name="Nat. Genet.">
        <title>The genome of the stress-tolerant wild tomato species Solanum pennellii.</title>
        <authorList>
            <person name="Bolger A."/>
            <person name="Scossa F."/>
            <person name="Bolger M.E."/>
            <person name="Lanz C."/>
            <person name="Maumus F."/>
            <person name="Tohge T."/>
            <person name="Quesneville H."/>
            <person name="Alseekh S."/>
            <person name="Sorensen I."/>
            <person name="Lichtenstein G."/>
            <person name="Fich E.A."/>
            <person name="Conte M."/>
            <person name="Keller H."/>
            <person name="Schneeberger K."/>
            <person name="Schwacke R."/>
            <person name="Ofner I."/>
            <person name="Vrebalov J."/>
            <person name="Xu Y."/>
            <person name="Osorio S."/>
            <person name="Aflitos S.A."/>
            <person name="Schijlen E."/>
            <person name="Jimenez-Gomez J.M."/>
            <person name="Ryngajllo M."/>
            <person name="Kimura S."/>
            <person name="Kumar R."/>
            <person name="Koenig D."/>
            <person name="Headland L.R."/>
            <person name="Maloof J.N."/>
            <person name="Sinha N."/>
            <person name="van Ham R.C."/>
            <person name="Lankhorst R.K."/>
            <person name="Mao L."/>
            <person name="Vogel A."/>
            <person name="Arsova B."/>
            <person name="Panstruga R."/>
            <person name="Fei Z."/>
            <person name="Rose J.K."/>
            <person name="Zamir D."/>
            <person name="Carrari F."/>
            <person name="Giovannoni J.J."/>
            <person name="Weigel D."/>
            <person name="Usadel B."/>
            <person name="Fernie A.R."/>
        </authorList>
    </citation>
    <scope>NUCLEOTIDE SEQUENCE [LARGE SCALE GENOMIC DNA]</scope>
    <source>
        <strain evidence="1">cv. LA0716</strain>
    </source>
</reference>
<reference evidence="2" key="2">
    <citation type="submission" date="2025-08" db="UniProtKB">
        <authorList>
            <consortium name="RefSeq"/>
        </authorList>
    </citation>
    <scope>IDENTIFICATION</scope>
</reference>
<evidence type="ECO:0000313" key="1">
    <source>
        <dbReference type="Proteomes" id="UP000694930"/>
    </source>
</evidence>
<dbReference type="RefSeq" id="XP_015054793.1">
    <property type="nucleotide sequence ID" value="XM_015199307.1"/>
</dbReference>
<dbReference type="PANTHER" id="PTHR48475:SF1">
    <property type="entry name" value="RNASE H TYPE-1 DOMAIN-CONTAINING PROTEIN"/>
    <property type="match status" value="1"/>
</dbReference>
<protein>
    <submittedName>
        <fullName evidence="2">Uncharacterized protein LOC107001154</fullName>
    </submittedName>
</protein>
<dbReference type="Proteomes" id="UP000694930">
    <property type="component" value="Chromosome 10"/>
</dbReference>
<keyword evidence="1" id="KW-1185">Reference proteome</keyword>
<name>A0ABM1FCA7_SOLPN</name>